<dbReference type="GeneID" id="98405739"/>
<evidence type="ECO:0000259" key="6">
    <source>
        <dbReference type="Pfam" id="PF01494"/>
    </source>
</evidence>
<protein>
    <submittedName>
        <fullName evidence="7">FAD-dependent monooxygenase</fullName>
    </submittedName>
</protein>
<evidence type="ECO:0000256" key="1">
    <source>
        <dbReference type="ARBA" id="ARBA00001974"/>
    </source>
</evidence>
<dbReference type="Pfam" id="PF01494">
    <property type="entry name" value="FAD_binding_3"/>
    <property type="match status" value="1"/>
</dbReference>
<evidence type="ECO:0000256" key="5">
    <source>
        <dbReference type="ARBA" id="ARBA00023033"/>
    </source>
</evidence>
<evidence type="ECO:0000256" key="3">
    <source>
        <dbReference type="ARBA" id="ARBA00022827"/>
    </source>
</evidence>
<dbReference type="InterPro" id="IPR036188">
    <property type="entry name" value="FAD/NAD-bd_sf"/>
</dbReference>
<dbReference type="PANTHER" id="PTHR13789">
    <property type="entry name" value="MONOOXYGENASE"/>
    <property type="match status" value="1"/>
</dbReference>
<sequence>MTPPLQRILIAGAGIGGLCCALALIQRGFRVTVLEQARQLGEVGAGFQVSANGVRCLADLGLASELKDIATEAGGKQVRLWSTGQTWKLFDLGAESVRKYGFPYYMIYRPDLHGLMERHVRRLQSDAIRLGARVVGVEQDDVGVVVELEGGERVHGDILIGADGVHSRVRRALFGAGDAQFTGCVAWRGLIPREKIPHHLQANVGTNWIGPGAHVIHYPLRNGELMNFVGIVERTDWQVESWTERGSIEECLKDFERWHDDVQALIQGIQQPYKWALLSRQPMDRWTVGRSTLLGDACHPTLPFLAQGAVMALEDGIVLARCLAANAEHPEAALARYEALRQERTSRIVLGSAANGARFHNPLLADPVEASRYVDAEWNEQRVRERYEWLFSYDATAVDVSVGHSTATQA</sequence>
<keyword evidence="4" id="KW-0560">Oxidoreductase</keyword>
<evidence type="ECO:0000256" key="4">
    <source>
        <dbReference type="ARBA" id="ARBA00023002"/>
    </source>
</evidence>
<dbReference type="PRINTS" id="PR00420">
    <property type="entry name" value="RNGMNOXGNASE"/>
</dbReference>
<evidence type="ECO:0000256" key="2">
    <source>
        <dbReference type="ARBA" id="ARBA00022630"/>
    </source>
</evidence>
<gene>
    <name evidence="7" type="ORF">F7R26_032770</name>
</gene>
<dbReference type="AlphaFoldDB" id="A0A643FKI4"/>
<dbReference type="GO" id="GO:0071949">
    <property type="term" value="F:FAD binding"/>
    <property type="evidence" value="ECO:0007669"/>
    <property type="project" value="InterPro"/>
</dbReference>
<dbReference type="Proteomes" id="UP000397656">
    <property type="component" value="Chromosome 2"/>
</dbReference>
<feature type="domain" description="FAD-binding" evidence="6">
    <location>
        <begin position="8"/>
        <end position="349"/>
    </location>
</feature>
<dbReference type="GO" id="GO:0004497">
    <property type="term" value="F:monooxygenase activity"/>
    <property type="evidence" value="ECO:0007669"/>
    <property type="project" value="UniProtKB-KW"/>
</dbReference>
<dbReference type="InterPro" id="IPR002938">
    <property type="entry name" value="FAD-bd"/>
</dbReference>
<comment type="cofactor">
    <cofactor evidence="1">
        <name>FAD</name>
        <dbReference type="ChEBI" id="CHEBI:57692"/>
    </cofactor>
</comment>
<organism evidence="7 8">
    <name type="scientific">Cupriavidus basilensis</name>
    <dbReference type="NCBI Taxonomy" id="68895"/>
    <lineage>
        <taxon>Bacteria</taxon>
        <taxon>Pseudomonadati</taxon>
        <taxon>Pseudomonadota</taxon>
        <taxon>Betaproteobacteria</taxon>
        <taxon>Burkholderiales</taxon>
        <taxon>Burkholderiaceae</taxon>
        <taxon>Cupriavidus</taxon>
    </lineage>
</organism>
<evidence type="ECO:0000313" key="7">
    <source>
        <dbReference type="EMBL" id="QOT79487.1"/>
    </source>
</evidence>
<proteinExistence type="predicted"/>
<reference evidence="7 8" key="1">
    <citation type="submission" date="2020-10" db="EMBL/GenBank/DDBJ databases">
        <title>Complete genome sequence of Cupriavidus basilensis CCUG 49340T.</title>
        <authorList>
            <person name="Salva-Serra F."/>
            <person name="Donoso R.A."/>
            <person name="Cho K.H."/>
            <person name="Yoo J.A."/>
            <person name="Lee K."/>
            <person name="Yoon S.-H."/>
            <person name="Perez-Pantoja D."/>
            <person name="Moore E.R.B."/>
        </authorList>
    </citation>
    <scope>NUCLEOTIDE SEQUENCE [LARGE SCALE GENOMIC DNA]</scope>
    <source>
        <strain evidence="8">CCUG 49340</strain>
    </source>
</reference>
<dbReference type="InterPro" id="IPR050493">
    <property type="entry name" value="FAD-dep_Monooxygenase_BioMet"/>
</dbReference>
<keyword evidence="2" id="KW-0285">Flavoprotein</keyword>
<dbReference type="SUPFAM" id="SSF51905">
    <property type="entry name" value="FAD/NAD(P)-binding domain"/>
    <property type="match status" value="1"/>
</dbReference>
<dbReference type="RefSeq" id="WP_150992123.1">
    <property type="nucleotide sequence ID" value="NZ_CP062804.1"/>
</dbReference>
<dbReference type="SUPFAM" id="SSF54373">
    <property type="entry name" value="FAD-linked reductases, C-terminal domain"/>
    <property type="match status" value="1"/>
</dbReference>
<evidence type="ECO:0000313" key="8">
    <source>
        <dbReference type="Proteomes" id="UP000397656"/>
    </source>
</evidence>
<keyword evidence="3" id="KW-0274">FAD</keyword>
<accession>A0A643FKI4</accession>
<name>A0A643FKI4_9BURK</name>
<dbReference type="Gene3D" id="3.50.50.60">
    <property type="entry name" value="FAD/NAD(P)-binding domain"/>
    <property type="match status" value="1"/>
</dbReference>
<keyword evidence="5 7" id="KW-0503">Monooxygenase</keyword>
<dbReference type="PANTHER" id="PTHR13789:SF318">
    <property type="entry name" value="GERANYLGERANYL DIPHOSPHATE REDUCTASE"/>
    <property type="match status" value="1"/>
</dbReference>
<dbReference type="EMBL" id="CP062804">
    <property type="protein sequence ID" value="QOT79487.1"/>
    <property type="molecule type" value="Genomic_DNA"/>
</dbReference>